<dbReference type="Proteomes" id="UP001549184">
    <property type="component" value="Unassembled WGS sequence"/>
</dbReference>
<sequence>MNQRRKAAIKGGAWSIAAMMAASCSIHAESVQDQRAAQMTQIPTCATRLGTLAVEEPERGVDWWSERQLPSPTKLIKVFVAKSGCFTLVDRGVGMAMAQQERDLAANGDLRVRSNLGKGQIKAADYVLVPDLVTANQDAGGTSLGGALGGLLGHSKVGRIAGNLNISSKTADVVLTLTDVRSSEQVATVDGSAKKNDIGFGGSGALWGASGVGGAGVGGYANTEVGQVITMAYLQAYNKMVAQLGSLPSNASQSNAQQAVTMLKPGRLLGSATGGAVVRTLDPGMMLYPTGNKQGAMWEVEDELGNKGWVSSTLLQLSR</sequence>
<keyword evidence="3" id="KW-1185">Reference proteome</keyword>
<name>A0ABV2JW98_9GAMM</name>
<dbReference type="PROSITE" id="PS51257">
    <property type="entry name" value="PROKAR_LIPOPROTEIN"/>
    <property type="match status" value="1"/>
</dbReference>
<dbReference type="EMBL" id="JBEPMU010000002">
    <property type="protein sequence ID" value="MET3652068.1"/>
    <property type="molecule type" value="Genomic_DNA"/>
</dbReference>
<comment type="caution">
    <text evidence="2">The sequence shown here is derived from an EMBL/GenBank/DDBJ whole genome shotgun (WGS) entry which is preliminary data.</text>
</comment>
<dbReference type="InterPro" id="IPR005534">
    <property type="entry name" value="Curli_assmbl/transp-comp_CsgG"/>
</dbReference>
<organism evidence="2 3">
    <name type="scientific">Dyella japonica</name>
    <dbReference type="NCBI Taxonomy" id="231455"/>
    <lineage>
        <taxon>Bacteria</taxon>
        <taxon>Pseudomonadati</taxon>
        <taxon>Pseudomonadota</taxon>
        <taxon>Gammaproteobacteria</taxon>
        <taxon>Lysobacterales</taxon>
        <taxon>Rhodanobacteraceae</taxon>
        <taxon>Dyella</taxon>
    </lineage>
</organism>
<feature type="signal peptide" evidence="1">
    <location>
        <begin position="1"/>
        <end position="28"/>
    </location>
</feature>
<proteinExistence type="predicted"/>
<protein>
    <submittedName>
        <fullName evidence="2">Curli biogenesis system outer membrane secretion channel CsgG</fullName>
    </submittedName>
</protein>
<reference evidence="2 3" key="1">
    <citation type="submission" date="2024-06" db="EMBL/GenBank/DDBJ databases">
        <title>Sorghum-associated microbial communities from plants grown in Nebraska, USA.</title>
        <authorList>
            <person name="Schachtman D."/>
        </authorList>
    </citation>
    <scope>NUCLEOTIDE SEQUENCE [LARGE SCALE GENOMIC DNA]</scope>
    <source>
        <strain evidence="2 3">1073</strain>
    </source>
</reference>
<feature type="chain" id="PRO_5047340179" evidence="1">
    <location>
        <begin position="29"/>
        <end position="319"/>
    </location>
</feature>
<evidence type="ECO:0000256" key="1">
    <source>
        <dbReference type="SAM" id="SignalP"/>
    </source>
</evidence>
<keyword evidence="1" id="KW-0732">Signal</keyword>
<evidence type="ECO:0000313" key="3">
    <source>
        <dbReference type="Proteomes" id="UP001549184"/>
    </source>
</evidence>
<accession>A0ABV2JW98</accession>
<gene>
    <name evidence="2" type="ORF">ABIC75_001790</name>
</gene>
<evidence type="ECO:0000313" key="2">
    <source>
        <dbReference type="EMBL" id="MET3652068.1"/>
    </source>
</evidence>
<dbReference type="Pfam" id="PF03783">
    <property type="entry name" value="CsgG"/>
    <property type="match status" value="1"/>
</dbReference>